<sequence>MSRLKPTSIILEQHQRDDLERIVRKHTSPQVKVTRAKIILLADEGYGIRETARQLKISRVQVQRWRKRWLEADCLVDVNLVLSDAIRPGAPATYTAEQICAIVAMACEHPEDSNHPISHWSQPEMANEAIKRGIVDNISPRSVGRFLHEADLQPHRVRGWLTPKQDEQFEEKCHEICKTYEPALEREKKGEKTISIDEMTGIQALERKAAHLPMKPGIPERQEFESTRHGTQTLIAGFDVATGKVDGEVGDTRRRFGSFY</sequence>
<comment type="caution">
    <text evidence="1">The sequence shown here is derived from an EMBL/GenBank/DDBJ whole genome shotgun (WGS) entry which is preliminary data.</text>
</comment>
<dbReference type="EMBL" id="LUTY01000331">
    <property type="protein sequence ID" value="OAD23504.1"/>
    <property type="molecule type" value="Genomic_DNA"/>
</dbReference>
<accession>A0A176S6F3</accession>
<evidence type="ECO:0000313" key="2">
    <source>
        <dbReference type="Proteomes" id="UP000076962"/>
    </source>
</evidence>
<dbReference type="NCBIfam" id="NF033545">
    <property type="entry name" value="transpos_IS630"/>
    <property type="match status" value="1"/>
</dbReference>
<dbReference type="InterPro" id="IPR047655">
    <property type="entry name" value="Transpos_IS630-like"/>
</dbReference>
<dbReference type="AlphaFoldDB" id="A0A176S6F3"/>
<organism evidence="1 2">
    <name type="scientific">Candidatus Thiomargarita nelsonii</name>
    <dbReference type="NCBI Taxonomy" id="1003181"/>
    <lineage>
        <taxon>Bacteria</taxon>
        <taxon>Pseudomonadati</taxon>
        <taxon>Pseudomonadota</taxon>
        <taxon>Gammaproteobacteria</taxon>
        <taxon>Thiotrichales</taxon>
        <taxon>Thiotrichaceae</taxon>
        <taxon>Thiomargarita</taxon>
    </lineage>
</organism>
<evidence type="ECO:0000313" key="1">
    <source>
        <dbReference type="EMBL" id="OAD23504.1"/>
    </source>
</evidence>
<keyword evidence="2" id="KW-1185">Reference proteome</keyword>
<dbReference type="Pfam" id="PF13565">
    <property type="entry name" value="HTH_32"/>
    <property type="match status" value="1"/>
</dbReference>
<dbReference type="InterPro" id="IPR009057">
    <property type="entry name" value="Homeodomain-like_sf"/>
</dbReference>
<dbReference type="Proteomes" id="UP000076962">
    <property type="component" value="Unassembled WGS sequence"/>
</dbReference>
<proteinExistence type="predicted"/>
<name>A0A176S6F3_9GAMM</name>
<gene>
    <name evidence="1" type="ORF">THIOM_000665</name>
</gene>
<reference evidence="1 2" key="1">
    <citation type="submission" date="2016-05" db="EMBL/GenBank/DDBJ databases">
        <title>Single-cell genome of chain-forming Candidatus Thiomargarita nelsonii and comparison to other large sulfur-oxidizing bacteria.</title>
        <authorList>
            <person name="Winkel M."/>
            <person name="Salman V."/>
            <person name="Woyke T."/>
            <person name="Schulz-Vogt H."/>
            <person name="Richter M."/>
            <person name="Flood B."/>
            <person name="Bailey J."/>
            <person name="Amann R."/>
            <person name="Mussmann M."/>
        </authorList>
    </citation>
    <scope>NUCLEOTIDE SEQUENCE [LARGE SCALE GENOMIC DNA]</scope>
    <source>
        <strain evidence="1 2">THI036</strain>
    </source>
</reference>
<protein>
    <submittedName>
        <fullName evidence="1">Transposase</fullName>
    </submittedName>
</protein>
<dbReference type="SUPFAM" id="SSF46689">
    <property type="entry name" value="Homeodomain-like"/>
    <property type="match status" value="1"/>
</dbReference>